<evidence type="ECO:0000313" key="3">
    <source>
        <dbReference type="Proteomes" id="UP000013776"/>
    </source>
</evidence>
<feature type="region of interest" description="Disordered" evidence="1">
    <location>
        <begin position="1"/>
        <end position="26"/>
    </location>
</feature>
<evidence type="ECO:0000313" key="2">
    <source>
        <dbReference type="EMBL" id="CCG84852.1"/>
    </source>
</evidence>
<gene>
    <name evidence="2" type="ORF">TAPDE_005219</name>
</gene>
<dbReference type="VEuPathDB" id="FungiDB:TAPDE_005219"/>
<reference evidence="2 3" key="1">
    <citation type="journal article" date="2013" name="MBio">
        <title>Genome sequencing of the plant pathogen Taphrina deformans, the causal agent of peach leaf curl.</title>
        <authorList>
            <person name="Cisse O.H."/>
            <person name="Almeida J.M.G.C.F."/>
            <person name="Fonseca A."/>
            <person name="Kumar A.A."/>
            <person name="Salojaervi J."/>
            <person name="Overmyer K."/>
            <person name="Hauser P.M."/>
            <person name="Pagni M."/>
        </authorList>
    </citation>
    <scope>NUCLEOTIDE SEQUENCE [LARGE SCALE GENOMIC DNA]</scope>
    <source>
        <strain evidence="3">PYCC 5710 / ATCC 11124 / CBS 356.35 / IMI 108563 / JCM 9778 / NBRC 8474</strain>
    </source>
</reference>
<protein>
    <submittedName>
        <fullName evidence="2">Uncharacterized protein</fullName>
    </submittedName>
</protein>
<dbReference type="EMBL" id="CAHR02000325">
    <property type="protein sequence ID" value="CCG84852.1"/>
    <property type="molecule type" value="Genomic_DNA"/>
</dbReference>
<dbReference type="Proteomes" id="UP000013776">
    <property type="component" value="Unassembled WGS sequence"/>
</dbReference>
<evidence type="ECO:0000256" key="1">
    <source>
        <dbReference type="SAM" id="MobiDB-lite"/>
    </source>
</evidence>
<keyword evidence="3" id="KW-1185">Reference proteome</keyword>
<sequence length="111" mass="11601">MTGNRGAAAGAAGAAAGNPTSPPAAAAAAADCCNNLVDTRAGELFDRKEVIEKDGIYCQWENGSKGMVVKSAGLQLLIASQKTKHYVLFAGKQYQKVLLAKVTIDEVFNRS</sequence>
<proteinExistence type="predicted"/>
<accession>R4XGG0</accession>
<name>R4XGG0_TAPDE</name>
<comment type="caution">
    <text evidence="2">The sequence shown here is derived from an EMBL/GenBank/DDBJ whole genome shotgun (WGS) entry which is preliminary data.</text>
</comment>
<organism evidence="2 3">
    <name type="scientific">Taphrina deformans (strain PYCC 5710 / ATCC 11124 / CBS 356.35 / IMI 108563 / JCM 9778 / NBRC 8474)</name>
    <name type="common">Peach leaf curl fungus</name>
    <name type="synonym">Lalaria deformans</name>
    <dbReference type="NCBI Taxonomy" id="1097556"/>
    <lineage>
        <taxon>Eukaryota</taxon>
        <taxon>Fungi</taxon>
        <taxon>Dikarya</taxon>
        <taxon>Ascomycota</taxon>
        <taxon>Taphrinomycotina</taxon>
        <taxon>Taphrinomycetes</taxon>
        <taxon>Taphrinales</taxon>
        <taxon>Taphrinaceae</taxon>
        <taxon>Taphrina</taxon>
    </lineage>
</organism>
<dbReference type="AlphaFoldDB" id="R4XGG0"/>